<keyword evidence="3" id="KW-1185">Reference proteome</keyword>
<organism evidence="2 3">
    <name type="scientific">Streptoalloteichus tenebrarius (strain ATCC 17920 / DSM 40477 / JCM 4838 / CBS 697.72 / NBRC 16177 / NCIMB 11028 / NRRL B-12390 / A12253. 1 / ISP 5477)</name>
    <name type="common">Streptomyces tenebrarius</name>
    <dbReference type="NCBI Taxonomy" id="1933"/>
    <lineage>
        <taxon>Bacteria</taxon>
        <taxon>Bacillati</taxon>
        <taxon>Actinomycetota</taxon>
        <taxon>Actinomycetes</taxon>
        <taxon>Pseudonocardiales</taxon>
        <taxon>Pseudonocardiaceae</taxon>
        <taxon>Streptoalloteichus</taxon>
    </lineage>
</organism>
<sequence length="230" mass="24854">MTDNPSPAVGCASEKGPNRPLNADAYAYQTHEKHLAVVVTDGTGSTPEIAELAQQAATTAALTAAARTPLEGIVEASRLCGEPDYCLDRRSATIVVAKAWDGRGWVISWAGDSAAYRIGKSGKVTRLTTPHTQGQWLRDRGEPEEEARRADHMIYNDLSDCVHEGIPATTTRAPYLVLASDGLRLSEDEIAAIWARHQTDLTTCAEQLVKAARERSQDDITVVVAKHPNP</sequence>
<comment type="caution">
    <text evidence="2">The sequence shown here is derived from an EMBL/GenBank/DDBJ whole genome shotgun (WGS) entry which is preliminary data.</text>
</comment>
<reference evidence="2 3" key="1">
    <citation type="submission" date="2022-06" db="EMBL/GenBank/DDBJ databases">
        <title>Genomic Encyclopedia of Archaeal and Bacterial Type Strains, Phase II (KMG-II): from individual species to whole genera.</title>
        <authorList>
            <person name="Goeker M."/>
        </authorList>
    </citation>
    <scope>NUCLEOTIDE SEQUENCE [LARGE SCALE GENOMIC DNA]</scope>
    <source>
        <strain evidence="2 3">DSM 40477</strain>
    </source>
</reference>
<dbReference type="InterPro" id="IPR036457">
    <property type="entry name" value="PPM-type-like_dom_sf"/>
</dbReference>
<dbReference type="InterPro" id="IPR001932">
    <property type="entry name" value="PPM-type_phosphatase-like_dom"/>
</dbReference>
<evidence type="ECO:0000259" key="1">
    <source>
        <dbReference type="PROSITE" id="PS51746"/>
    </source>
</evidence>
<gene>
    <name evidence="2" type="ORF">LX15_001288</name>
</gene>
<dbReference type="RefSeq" id="WP_253668546.1">
    <property type="nucleotide sequence ID" value="NZ_JAMTCP010000004.1"/>
</dbReference>
<accession>A0ABT1HQ22</accession>
<protein>
    <submittedName>
        <fullName evidence="2">Serine/threonine protein phosphatase PrpC</fullName>
    </submittedName>
</protein>
<evidence type="ECO:0000313" key="3">
    <source>
        <dbReference type="Proteomes" id="UP001205311"/>
    </source>
</evidence>
<dbReference type="PROSITE" id="PS51746">
    <property type="entry name" value="PPM_2"/>
    <property type="match status" value="1"/>
</dbReference>
<dbReference type="Gene3D" id="3.60.40.10">
    <property type="entry name" value="PPM-type phosphatase domain"/>
    <property type="match status" value="1"/>
</dbReference>
<proteinExistence type="predicted"/>
<evidence type="ECO:0000313" key="2">
    <source>
        <dbReference type="EMBL" id="MCP2257603.1"/>
    </source>
</evidence>
<dbReference type="SMART" id="SM00332">
    <property type="entry name" value="PP2Cc"/>
    <property type="match status" value="1"/>
</dbReference>
<name>A0ABT1HQ22_STRSD</name>
<dbReference type="SUPFAM" id="SSF81606">
    <property type="entry name" value="PP2C-like"/>
    <property type="match status" value="1"/>
</dbReference>
<dbReference type="EMBL" id="JAMTCP010000004">
    <property type="protein sequence ID" value="MCP2257603.1"/>
    <property type="molecule type" value="Genomic_DNA"/>
</dbReference>
<dbReference type="Proteomes" id="UP001205311">
    <property type="component" value="Unassembled WGS sequence"/>
</dbReference>
<feature type="domain" description="PPM-type phosphatase" evidence="1">
    <location>
        <begin position="8"/>
        <end position="227"/>
    </location>
</feature>